<proteinExistence type="predicted"/>
<sequence>MQVKAKKLKLAKLKTISLLVPNYIHHQNHFHGSVTIVFSSYSEYTVYSHLTCIAFA</sequence>
<evidence type="ECO:0000313" key="1">
    <source>
        <dbReference type="EMBL" id="MBX65482.1"/>
    </source>
</evidence>
<dbReference type="EMBL" id="GGEC01084998">
    <property type="protein sequence ID" value="MBX65482.1"/>
    <property type="molecule type" value="Transcribed_RNA"/>
</dbReference>
<organism evidence="1">
    <name type="scientific">Rhizophora mucronata</name>
    <name type="common">Asiatic mangrove</name>
    <dbReference type="NCBI Taxonomy" id="61149"/>
    <lineage>
        <taxon>Eukaryota</taxon>
        <taxon>Viridiplantae</taxon>
        <taxon>Streptophyta</taxon>
        <taxon>Embryophyta</taxon>
        <taxon>Tracheophyta</taxon>
        <taxon>Spermatophyta</taxon>
        <taxon>Magnoliopsida</taxon>
        <taxon>eudicotyledons</taxon>
        <taxon>Gunneridae</taxon>
        <taxon>Pentapetalae</taxon>
        <taxon>rosids</taxon>
        <taxon>fabids</taxon>
        <taxon>Malpighiales</taxon>
        <taxon>Rhizophoraceae</taxon>
        <taxon>Rhizophora</taxon>
    </lineage>
</organism>
<dbReference type="AlphaFoldDB" id="A0A2P2QEP7"/>
<reference evidence="1" key="1">
    <citation type="submission" date="2018-02" db="EMBL/GenBank/DDBJ databases">
        <title>Rhizophora mucronata_Transcriptome.</title>
        <authorList>
            <person name="Meera S.P."/>
            <person name="Sreeshan A."/>
            <person name="Augustine A."/>
        </authorList>
    </citation>
    <scope>NUCLEOTIDE SEQUENCE</scope>
    <source>
        <tissue evidence="1">Leaf</tissue>
    </source>
</reference>
<name>A0A2P2QEP7_RHIMU</name>
<protein>
    <submittedName>
        <fullName evidence="1">Uncharacterized protein</fullName>
    </submittedName>
</protein>
<accession>A0A2P2QEP7</accession>